<dbReference type="Pfam" id="PF02321">
    <property type="entry name" value="OEP"/>
    <property type="match status" value="2"/>
</dbReference>
<dbReference type="PANTHER" id="PTHR30203:SF30">
    <property type="entry name" value="OUTER MEMBRANE PROTEIN-RELATED"/>
    <property type="match status" value="1"/>
</dbReference>
<dbReference type="Proteomes" id="UP000295380">
    <property type="component" value="Unassembled WGS sequence"/>
</dbReference>
<keyword evidence="4" id="KW-1185">Reference proteome</keyword>
<comment type="similarity">
    <text evidence="1">Belongs to the outer membrane factor (OMF) (TC 1.B.17) family.</text>
</comment>
<reference evidence="3 4" key="1">
    <citation type="submission" date="2019-03" db="EMBL/GenBank/DDBJ databases">
        <title>Genomic Encyclopedia of Type Strains, Phase IV (KMG-IV): sequencing the most valuable type-strain genomes for metagenomic binning, comparative biology and taxonomic classification.</title>
        <authorList>
            <person name="Goeker M."/>
        </authorList>
    </citation>
    <scope>NUCLEOTIDE SEQUENCE [LARGE SCALE GENOMIC DNA]</scope>
    <source>
        <strain evidence="3 4">DSM 6770</strain>
    </source>
</reference>
<protein>
    <submittedName>
        <fullName evidence="3">Outer membrane protein TolC</fullName>
    </submittedName>
</protein>
<keyword evidence="2" id="KW-0175">Coiled coil</keyword>
<name>A0A4R7NMZ5_9GAMM</name>
<dbReference type="PANTHER" id="PTHR30203">
    <property type="entry name" value="OUTER MEMBRANE CATION EFFLUX PROTEIN"/>
    <property type="match status" value="1"/>
</dbReference>
<gene>
    <name evidence="3" type="ORF">C8E00_104198</name>
</gene>
<sequence length="458" mass="51790">MPSQSVSLSEYVVDLTLSDAIYLGLRNNRNIRSAYLGRIAQKFDLQVTEDSYNPKLVLSARYLNARNQDDRYQEGEVFPQTIWTTEYGTRISLAWTNQMTLADQAGRSRSDGIDLSMTQPLLRGMGRDIATAPLKLAHLSERINRLNLQATVADTITQIITTYREMLRAKEQLRIAREALKRSRRLLQVNQALIEAGRMAEFEIVQTEADIASQELSVEEAANQLDDSQLSLLQLLSLDLDTPIRTPDDLDASLTHIDLARALAIARTHQPAYLIQQLASERADINLAVAQNESLWDVSLIGGLSQVRNRYASSSQRTWSSYVGVQVDIPVGDPGQRQAEVNAHVEIEQQKLRMDDTRQSLKRNVANAVRNLETRWRQYEIAQRGQELSRRALEIEREKLQAGRSSNFQVLRFESDLRNAENAQLDAMLAYLNAQTALDQVLGTTLASWDIELNDRTP</sequence>
<evidence type="ECO:0000256" key="1">
    <source>
        <dbReference type="ARBA" id="ARBA00007613"/>
    </source>
</evidence>
<dbReference type="EMBL" id="SOBR01000004">
    <property type="protein sequence ID" value="TDU22018.1"/>
    <property type="molecule type" value="Genomic_DNA"/>
</dbReference>
<evidence type="ECO:0000313" key="4">
    <source>
        <dbReference type="Proteomes" id="UP000295380"/>
    </source>
</evidence>
<accession>A0A4R7NMZ5</accession>
<dbReference type="InterPro" id="IPR003423">
    <property type="entry name" value="OMP_efflux"/>
</dbReference>
<dbReference type="AlphaFoldDB" id="A0A4R7NMZ5"/>
<dbReference type="SUPFAM" id="SSF56954">
    <property type="entry name" value="Outer membrane efflux proteins (OEP)"/>
    <property type="match status" value="1"/>
</dbReference>
<proteinExistence type="inferred from homology"/>
<dbReference type="Gene3D" id="1.20.1600.10">
    <property type="entry name" value="Outer membrane efflux proteins (OEP)"/>
    <property type="match status" value="1"/>
</dbReference>
<evidence type="ECO:0000313" key="3">
    <source>
        <dbReference type="EMBL" id="TDU22018.1"/>
    </source>
</evidence>
<evidence type="ECO:0000256" key="2">
    <source>
        <dbReference type="SAM" id="Coils"/>
    </source>
</evidence>
<comment type="caution">
    <text evidence="3">The sequence shown here is derived from an EMBL/GenBank/DDBJ whole genome shotgun (WGS) entry which is preliminary data.</text>
</comment>
<organism evidence="3 4">
    <name type="scientific">Chromohalobacter marismortui</name>
    <dbReference type="NCBI Taxonomy" id="42055"/>
    <lineage>
        <taxon>Bacteria</taxon>
        <taxon>Pseudomonadati</taxon>
        <taxon>Pseudomonadota</taxon>
        <taxon>Gammaproteobacteria</taxon>
        <taxon>Oceanospirillales</taxon>
        <taxon>Halomonadaceae</taxon>
        <taxon>Chromohalobacter</taxon>
    </lineage>
</organism>
<dbReference type="GO" id="GO:0015562">
    <property type="term" value="F:efflux transmembrane transporter activity"/>
    <property type="evidence" value="ECO:0007669"/>
    <property type="project" value="InterPro"/>
</dbReference>
<feature type="coiled-coil region" evidence="2">
    <location>
        <begin position="163"/>
        <end position="224"/>
    </location>
</feature>
<dbReference type="InterPro" id="IPR010131">
    <property type="entry name" value="MdtP/NodT-like"/>
</dbReference>